<dbReference type="Proteomes" id="UP000277204">
    <property type="component" value="Unassembled WGS sequence"/>
</dbReference>
<gene>
    <name evidence="2" type="ORF">SMRZ_LOCUS20481</name>
</gene>
<dbReference type="PANTHER" id="PTHR46708:SF2">
    <property type="entry name" value="FIBRONECTIN TYPE-III DOMAIN-CONTAINING PROTEIN"/>
    <property type="match status" value="1"/>
</dbReference>
<dbReference type="InterPro" id="IPR013783">
    <property type="entry name" value="Ig-like_fold"/>
</dbReference>
<evidence type="ECO:0000256" key="1">
    <source>
        <dbReference type="ARBA" id="ARBA00022737"/>
    </source>
</evidence>
<dbReference type="SMART" id="SM00060">
    <property type="entry name" value="FN3"/>
    <property type="match status" value="3"/>
</dbReference>
<dbReference type="Gene3D" id="2.60.40.10">
    <property type="entry name" value="Immunoglobulins"/>
    <property type="match status" value="3"/>
</dbReference>
<dbReference type="PROSITE" id="PS50853">
    <property type="entry name" value="FN3"/>
    <property type="match status" value="3"/>
</dbReference>
<dbReference type="InterPro" id="IPR003961">
    <property type="entry name" value="FN3_dom"/>
</dbReference>
<dbReference type="CDD" id="cd00063">
    <property type="entry name" value="FN3"/>
    <property type="match status" value="2"/>
</dbReference>
<accession>A0A183MWQ6</accession>
<keyword evidence="1" id="KW-0677">Repeat</keyword>
<dbReference type="AlphaFoldDB" id="A0A183MWQ6"/>
<name>A0A183MWQ6_9TREM</name>
<evidence type="ECO:0000313" key="2">
    <source>
        <dbReference type="EMBL" id="VDP35876.1"/>
    </source>
</evidence>
<sequence length="397" mass="45670">MAAGDQQLVHTPFVPAGYWSQCAPMIWNPVKAPDIRFSSSHFQYTFYNLAPSTQYTYQLKVISPFGNYLGQYISITTKTLPLIHHLNTSIHTPKLIQISNITSTSFVIIWSVMKTNGSQFKTSTYEILLNSQRQSLLLIKNISSELFREKIENLTACTIYTIQMRLVVKLSETVYSEWSNPLTAFTSISTPNPPINVTFIETGSTQLRVVWMPPEENLAFNINCYLVYIRPTFTVFSHFQKFNICHSYVCDIKSLLPGVNYTVYVESFDLTYGLRSLPSNYITAVTYPDRPIKPENVTVTNIKPNQFTIRWNEIKHDLTFTNICYSLYVRPTLNINDNFNQFNVCNGKSEFTVTFLLPKTNYTVYLKSFDTNYGIYSDATKSFLIYTTYPACKFINT</sequence>
<dbReference type="STRING" id="48269.A0A183MWQ6"/>
<dbReference type="SUPFAM" id="SSF49265">
    <property type="entry name" value="Fibronectin type III"/>
    <property type="match status" value="2"/>
</dbReference>
<protein>
    <submittedName>
        <fullName evidence="2">Uncharacterized protein</fullName>
    </submittedName>
</protein>
<dbReference type="EMBL" id="UZAI01018328">
    <property type="protein sequence ID" value="VDP35876.1"/>
    <property type="molecule type" value="Genomic_DNA"/>
</dbReference>
<dbReference type="InterPro" id="IPR036116">
    <property type="entry name" value="FN3_sf"/>
</dbReference>
<dbReference type="PANTHER" id="PTHR46708">
    <property type="entry name" value="TENASCIN"/>
    <property type="match status" value="1"/>
</dbReference>
<evidence type="ECO:0000313" key="3">
    <source>
        <dbReference type="Proteomes" id="UP000277204"/>
    </source>
</evidence>
<dbReference type="Pfam" id="PF00041">
    <property type="entry name" value="fn3"/>
    <property type="match status" value="1"/>
</dbReference>
<keyword evidence="3" id="KW-1185">Reference proteome</keyword>
<reference evidence="2 3" key="1">
    <citation type="submission" date="2018-11" db="EMBL/GenBank/DDBJ databases">
        <authorList>
            <consortium name="Pathogen Informatics"/>
        </authorList>
    </citation>
    <scope>NUCLEOTIDE SEQUENCE [LARGE SCALE GENOMIC DNA]</scope>
    <source>
        <strain evidence="2 3">Zambia</strain>
    </source>
</reference>
<organism evidence="2 3">
    <name type="scientific">Schistosoma margrebowiei</name>
    <dbReference type="NCBI Taxonomy" id="48269"/>
    <lineage>
        <taxon>Eukaryota</taxon>
        <taxon>Metazoa</taxon>
        <taxon>Spiralia</taxon>
        <taxon>Lophotrochozoa</taxon>
        <taxon>Platyhelminthes</taxon>
        <taxon>Trematoda</taxon>
        <taxon>Digenea</taxon>
        <taxon>Strigeidida</taxon>
        <taxon>Schistosomatoidea</taxon>
        <taxon>Schistosomatidae</taxon>
        <taxon>Schistosoma</taxon>
    </lineage>
</organism>
<dbReference type="InterPro" id="IPR050991">
    <property type="entry name" value="ECM_Regulatory_Proteins"/>
</dbReference>
<proteinExistence type="predicted"/>